<evidence type="ECO:0000256" key="2">
    <source>
        <dbReference type="ARBA" id="ARBA00023125"/>
    </source>
</evidence>
<dbReference type="InterPro" id="IPR016032">
    <property type="entry name" value="Sig_transdc_resp-reg_C-effctor"/>
</dbReference>
<dbReference type="PANTHER" id="PTHR43214">
    <property type="entry name" value="TWO-COMPONENT RESPONSE REGULATOR"/>
    <property type="match status" value="1"/>
</dbReference>
<evidence type="ECO:0000259" key="5">
    <source>
        <dbReference type="PROSITE" id="PS50110"/>
    </source>
</evidence>
<dbReference type="GO" id="GO:0003677">
    <property type="term" value="F:DNA binding"/>
    <property type="evidence" value="ECO:0007669"/>
    <property type="project" value="UniProtKB-KW"/>
</dbReference>
<dbReference type="Proteomes" id="UP001244443">
    <property type="component" value="Chromosome"/>
</dbReference>
<name>A0AA49GD99_9BACT</name>
<organism evidence="6 7">
    <name type="scientific">Marivirga arenosa</name>
    <dbReference type="NCBI Taxonomy" id="3059076"/>
    <lineage>
        <taxon>Bacteria</taxon>
        <taxon>Pseudomonadati</taxon>
        <taxon>Bacteroidota</taxon>
        <taxon>Cytophagia</taxon>
        <taxon>Cytophagales</taxon>
        <taxon>Marivirgaceae</taxon>
        <taxon>Marivirga</taxon>
    </lineage>
</organism>
<dbReference type="GO" id="GO:0000160">
    <property type="term" value="P:phosphorelay signal transduction system"/>
    <property type="evidence" value="ECO:0007669"/>
    <property type="project" value="InterPro"/>
</dbReference>
<dbReference type="PROSITE" id="PS50110">
    <property type="entry name" value="RESPONSE_REGULATORY"/>
    <property type="match status" value="1"/>
</dbReference>
<dbReference type="Gene3D" id="3.40.50.2300">
    <property type="match status" value="1"/>
</dbReference>
<dbReference type="AlphaFoldDB" id="A0AA49GD99"/>
<evidence type="ECO:0000313" key="6">
    <source>
        <dbReference type="EMBL" id="WKK83607.2"/>
    </source>
</evidence>
<accession>A0AA49GD99</accession>
<keyword evidence="7" id="KW-1185">Reference proteome</keyword>
<feature type="domain" description="HTH luxR-type" evidence="4">
    <location>
        <begin position="148"/>
        <end position="213"/>
    </location>
</feature>
<dbReference type="InterPro" id="IPR011006">
    <property type="entry name" value="CheY-like_superfamily"/>
</dbReference>
<dbReference type="SUPFAM" id="SSF52172">
    <property type="entry name" value="CheY-like"/>
    <property type="match status" value="1"/>
</dbReference>
<evidence type="ECO:0000256" key="1">
    <source>
        <dbReference type="ARBA" id="ARBA00022553"/>
    </source>
</evidence>
<feature type="domain" description="Response regulatory" evidence="5">
    <location>
        <begin position="3"/>
        <end position="119"/>
    </location>
</feature>
<dbReference type="RefSeq" id="WP_308357150.1">
    <property type="nucleotide sequence ID" value="NZ_CP129970.2"/>
</dbReference>
<proteinExistence type="predicted"/>
<evidence type="ECO:0000256" key="3">
    <source>
        <dbReference type="PROSITE-ProRule" id="PRU00169"/>
    </source>
</evidence>
<gene>
    <name evidence="6" type="ORF">QYS48_15010</name>
</gene>
<reference evidence="6" key="1">
    <citation type="submission" date="2023-08" db="EMBL/GenBank/DDBJ databases">
        <title>Comparative genomics and taxonomic characterization of three novel marine species of genus Marivirga.</title>
        <authorList>
            <person name="Muhammad N."/>
            <person name="Kim S.-G."/>
        </authorList>
    </citation>
    <scope>NUCLEOTIDE SEQUENCE [LARGE SCALE GENOMIC DNA]</scope>
    <source>
        <strain evidence="6">ABR2-2</strain>
    </source>
</reference>
<dbReference type="Pfam" id="PF00072">
    <property type="entry name" value="Response_reg"/>
    <property type="match status" value="1"/>
</dbReference>
<dbReference type="InterPro" id="IPR001789">
    <property type="entry name" value="Sig_transdc_resp-reg_receiver"/>
</dbReference>
<dbReference type="InterPro" id="IPR039420">
    <property type="entry name" value="WalR-like"/>
</dbReference>
<protein>
    <submittedName>
        <fullName evidence="6">Response regulator transcription factor</fullName>
    </submittedName>
</protein>
<keyword evidence="1 3" id="KW-0597">Phosphoprotein</keyword>
<dbReference type="CDD" id="cd17535">
    <property type="entry name" value="REC_NarL-like"/>
    <property type="match status" value="1"/>
</dbReference>
<evidence type="ECO:0000259" key="4">
    <source>
        <dbReference type="PROSITE" id="PS50043"/>
    </source>
</evidence>
<dbReference type="Pfam" id="PF00196">
    <property type="entry name" value="GerE"/>
    <property type="match status" value="1"/>
</dbReference>
<dbReference type="PROSITE" id="PS00622">
    <property type="entry name" value="HTH_LUXR_1"/>
    <property type="match status" value="1"/>
</dbReference>
<dbReference type="PANTHER" id="PTHR43214:SF43">
    <property type="entry name" value="TWO-COMPONENT RESPONSE REGULATOR"/>
    <property type="match status" value="1"/>
</dbReference>
<dbReference type="PROSITE" id="PS50043">
    <property type="entry name" value="HTH_LUXR_2"/>
    <property type="match status" value="1"/>
</dbReference>
<feature type="modified residue" description="4-aspartylphosphate" evidence="3">
    <location>
        <position position="54"/>
    </location>
</feature>
<dbReference type="GO" id="GO:0006355">
    <property type="term" value="P:regulation of DNA-templated transcription"/>
    <property type="evidence" value="ECO:0007669"/>
    <property type="project" value="InterPro"/>
</dbReference>
<dbReference type="InterPro" id="IPR000792">
    <property type="entry name" value="Tscrpt_reg_LuxR_C"/>
</dbReference>
<sequence>MLKILLADDHQLVRNGIKMFLESEKDFEVIAEAKTGSEAIQKNKELKPDLVLLDISMPDKNGLEAAPEILTTEHKPKVIMLSMYLDEQYINSCMEAGVNGYIHKGADQEELIDGVKKVMEGISFYSKDVRDVMVNNYITSLKRKKKQLAQPKISLTKRELEVVKLIMKGYTSNQIAEELFISNRTVDTHRANLMQKLDVKNSIELINKVTEENLLESD</sequence>
<dbReference type="CDD" id="cd06170">
    <property type="entry name" value="LuxR_C_like"/>
    <property type="match status" value="1"/>
</dbReference>
<dbReference type="PRINTS" id="PR00038">
    <property type="entry name" value="HTHLUXR"/>
</dbReference>
<keyword evidence="2" id="KW-0238">DNA-binding</keyword>
<dbReference type="SUPFAM" id="SSF46894">
    <property type="entry name" value="C-terminal effector domain of the bipartite response regulators"/>
    <property type="match status" value="1"/>
</dbReference>
<dbReference type="InterPro" id="IPR058245">
    <property type="entry name" value="NreC/VraR/RcsB-like_REC"/>
</dbReference>
<evidence type="ECO:0000313" key="7">
    <source>
        <dbReference type="Proteomes" id="UP001244443"/>
    </source>
</evidence>
<dbReference type="SMART" id="SM00421">
    <property type="entry name" value="HTH_LUXR"/>
    <property type="match status" value="1"/>
</dbReference>
<dbReference type="EMBL" id="CP129970">
    <property type="protein sequence ID" value="WKK83607.2"/>
    <property type="molecule type" value="Genomic_DNA"/>
</dbReference>
<dbReference type="SMART" id="SM00448">
    <property type="entry name" value="REC"/>
    <property type="match status" value="1"/>
</dbReference>